<dbReference type="InterPro" id="IPR027417">
    <property type="entry name" value="P-loop_NTPase"/>
</dbReference>
<dbReference type="SUPFAM" id="SSF52540">
    <property type="entry name" value="P-loop containing nucleoside triphosphate hydrolases"/>
    <property type="match status" value="1"/>
</dbReference>
<proteinExistence type="predicted"/>
<dbReference type="RefSeq" id="WP_318064697.1">
    <property type="nucleotide sequence ID" value="NZ_JAWONS010000216.1"/>
</dbReference>
<name>A0ABU4GLH4_9CLOT</name>
<keyword evidence="1" id="KW-0418">Kinase</keyword>
<sequence>MGEIMKNSLQIIKDTVSFKTPELKEEILHGDMPGDKVSIGEGHIKKAGVIFPELLKLLPDVLEKNPAHRGVITVCGGSGVGKSEIASLISYYFTSIGVGSYTLSGDNYPHRIPKYNDAERLRVFRESGILSMLEDGVYSKERFQIIQDLQKAGDDANPIHIEKWPWFAAYINGGKKGLKKYLGTPKEIGFDQLSSIVTDFKNGKNEIWLKRMGREETELWYDKVDFSKTSILVIEWTHGNSDYYQGVDIPILLNSTPQETLAHRTARNRDGKTDSAFTTMVLEIEQSMLESQAHKAKIIIAKQGGLLNYNQYDALMRQAKEQENE</sequence>
<dbReference type="GO" id="GO:0016301">
    <property type="term" value="F:kinase activity"/>
    <property type="evidence" value="ECO:0007669"/>
    <property type="project" value="UniProtKB-KW"/>
</dbReference>
<keyword evidence="1" id="KW-0808">Transferase</keyword>
<dbReference type="Proteomes" id="UP001276854">
    <property type="component" value="Unassembled WGS sequence"/>
</dbReference>
<evidence type="ECO:0000313" key="2">
    <source>
        <dbReference type="Proteomes" id="UP001276854"/>
    </source>
</evidence>
<keyword evidence="2" id="KW-1185">Reference proteome</keyword>
<dbReference type="EMBL" id="JAWONS010000216">
    <property type="protein sequence ID" value="MDW2798460.1"/>
    <property type="molecule type" value="Genomic_DNA"/>
</dbReference>
<organism evidence="1 2">
    <name type="scientific">Clostridium boliviensis</name>
    <dbReference type="NCBI Taxonomy" id="318465"/>
    <lineage>
        <taxon>Bacteria</taxon>
        <taxon>Bacillati</taxon>
        <taxon>Bacillota</taxon>
        <taxon>Clostridia</taxon>
        <taxon>Eubacteriales</taxon>
        <taxon>Clostridiaceae</taxon>
        <taxon>Clostridium</taxon>
    </lineage>
</organism>
<accession>A0ABU4GLH4</accession>
<evidence type="ECO:0000313" key="1">
    <source>
        <dbReference type="EMBL" id="MDW2798460.1"/>
    </source>
</evidence>
<gene>
    <name evidence="1" type="ORF">RZO55_12830</name>
</gene>
<dbReference type="Gene3D" id="3.40.50.300">
    <property type="entry name" value="P-loop containing nucleotide triphosphate hydrolases"/>
    <property type="match status" value="1"/>
</dbReference>
<comment type="caution">
    <text evidence="1">The sequence shown here is derived from an EMBL/GenBank/DDBJ whole genome shotgun (WGS) entry which is preliminary data.</text>
</comment>
<protein>
    <submittedName>
        <fullName evidence="1">Adenylylsulfate kinase</fullName>
    </submittedName>
</protein>
<reference evidence="1 2" key="1">
    <citation type="submission" date="2023-10" db="EMBL/GenBank/DDBJ databases">
        <title>A novel Glycoside Hydrolase 43-Like Enzyme from Clostrdium boliviensis is an Endo-xylanase, and a Candidate for Xylooligosaccharides Production from Different Xylan Substrates.</title>
        <authorList>
            <person name="Alvarez M.T."/>
            <person name="Rocabado-Villegas L.R."/>
            <person name="Salas-Veizaga D.M."/>
            <person name="Linares-Pasten J.A."/>
            <person name="Gudmundsdottir E.E."/>
            <person name="Hreggvidsson G.O."/>
            <person name="Adlercreutz P."/>
            <person name="Nordberg Karlsson E."/>
        </authorList>
    </citation>
    <scope>NUCLEOTIDE SEQUENCE [LARGE SCALE GENOMIC DNA]</scope>
    <source>
        <strain evidence="1 2">E-1</strain>
    </source>
</reference>